<gene>
    <name evidence="4" type="ORF">SAMN04487977_11443</name>
</gene>
<dbReference type="InterPro" id="IPR001680">
    <property type="entry name" value="WD40_rpt"/>
</dbReference>
<keyword evidence="2" id="KW-0677">Repeat</keyword>
<evidence type="ECO:0000256" key="1">
    <source>
        <dbReference type="ARBA" id="ARBA00022574"/>
    </source>
</evidence>
<dbReference type="PROSITE" id="PS50294">
    <property type="entry name" value="WD_REPEATS_REGION"/>
    <property type="match status" value="1"/>
</dbReference>
<feature type="repeat" description="WD" evidence="3">
    <location>
        <begin position="167"/>
        <end position="208"/>
    </location>
</feature>
<accession>A0A1H9JQN7</accession>
<protein>
    <submittedName>
        <fullName evidence="4">Uncharacterized protein</fullName>
    </submittedName>
</protein>
<dbReference type="GO" id="GO:1990841">
    <property type="term" value="F:promoter-specific chromatin binding"/>
    <property type="evidence" value="ECO:0007669"/>
    <property type="project" value="TreeGrafter"/>
</dbReference>
<reference evidence="4 5" key="1">
    <citation type="submission" date="2016-10" db="EMBL/GenBank/DDBJ databases">
        <authorList>
            <person name="de Groot N.N."/>
        </authorList>
    </citation>
    <scope>NUCLEOTIDE SEQUENCE [LARGE SCALE GENOMIC DNA]</scope>
    <source>
        <strain evidence="4 5">B25</strain>
    </source>
</reference>
<dbReference type="PANTHER" id="PTHR22838:SF4">
    <property type="entry name" value="WD REPEAT-CONTAINING PROTEIN 13"/>
    <property type="match status" value="1"/>
</dbReference>
<dbReference type="SUPFAM" id="SSF50978">
    <property type="entry name" value="WD40 repeat-like"/>
    <property type="match status" value="1"/>
</dbReference>
<dbReference type="PROSITE" id="PS50082">
    <property type="entry name" value="WD_REPEATS_2"/>
    <property type="match status" value="1"/>
</dbReference>
<dbReference type="AlphaFoldDB" id="A0A1H9JQN7"/>
<dbReference type="Proteomes" id="UP000182360">
    <property type="component" value="Unassembled WGS sequence"/>
</dbReference>
<dbReference type="InterPro" id="IPR051350">
    <property type="entry name" value="WD_repeat-ST_regulator"/>
</dbReference>
<evidence type="ECO:0000313" key="5">
    <source>
        <dbReference type="Proteomes" id="UP000182360"/>
    </source>
</evidence>
<keyword evidence="1 3" id="KW-0853">WD repeat</keyword>
<dbReference type="Pfam" id="PF00400">
    <property type="entry name" value="WD40"/>
    <property type="match status" value="2"/>
</dbReference>
<dbReference type="EMBL" id="FOFU01000014">
    <property type="protein sequence ID" value="SEQ89152.1"/>
    <property type="molecule type" value="Genomic_DNA"/>
</dbReference>
<dbReference type="InterPro" id="IPR036322">
    <property type="entry name" value="WD40_repeat_dom_sf"/>
</dbReference>
<dbReference type="PANTHER" id="PTHR22838">
    <property type="entry name" value="WD REPEAT PROTEIN 26-RELATED"/>
    <property type="match status" value="1"/>
</dbReference>
<evidence type="ECO:0000256" key="3">
    <source>
        <dbReference type="PROSITE-ProRule" id="PRU00221"/>
    </source>
</evidence>
<keyword evidence="5" id="KW-1185">Reference proteome</keyword>
<name>A0A1H9JQN7_9SPIR</name>
<dbReference type="SMART" id="SM00320">
    <property type="entry name" value="WD40"/>
    <property type="match status" value="3"/>
</dbReference>
<dbReference type="Gene3D" id="2.130.10.10">
    <property type="entry name" value="YVTN repeat-like/Quinoprotein amine dehydrogenase"/>
    <property type="match status" value="1"/>
</dbReference>
<evidence type="ECO:0000313" key="4">
    <source>
        <dbReference type="EMBL" id="SEQ89152.1"/>
    </source>
</evidence>
<evidence type="ECO:0000256" key="2">
    <source>
        <dbReference type="ARBA" id="ARBA00022737"/>
    </source>
</evidence>
<sequence>MKKIYLAVTFIFLSFFKFPAIFAQQFPVRDGRIVQISEDSSGSLLSVSDNSSIIVYDLSDYSQICELYDEKVSKMSFYEEGDSKYFAVMTKDGQYIVRKFYYSDGQWHYEDGEPYFYADCADKTGKKSLTAVSFSNNSDYVAASFNDNTVQVHFRLRVTAGSISHSITTHKAPVFGLEFSRNGEYLATVSTDGIAYIWNSYTSSLITRITGVYARARVPVCFTEDSVYIVSLEGRNTFRISDFSGNTLYSILAGRPITAIKPLKDPDLIAVRNDKNEVMVYSISSRRPVSVTSVSSDSEFTSFEFSLRTDVMYAGFADGKVTLLEPHPYMDDTSMLVTDSTMTGTGNVYANRFQSFSISAGANYLNKPYLISANLRGEYLYSDAIAPFFIGGGMFCSVGFPGKDFPASYKIGEQQINPPELLSAGAYVPVGYVFSPWDNDVYILTNFKAGMKIAALAMITSNGSVLDTPYYAFFMSIGAGMQIKGFVFDINCEYDTVGKVSPSIYAGCIFKWGAKK</sequence>
<proteinExistence type="predicted"/>
<organism evidence="4 5">
    <name type="scientific">Treponema bryantii</name>
    <dbReference type="NCBI Taxonomy" id="163"/>
    <lineage>
        <taxon>Bacteria</taxon>
        <taxon>Pseudomonadati</taxon>
        <taxon>Spirochaetota</taxon>
        <taxon>Spirochaetia</taxon>
        <taxon>Spirochaetales</taxon>
        <taxon>Treponemataceae</taxon>
        <taxon>Treponema</taxon>
    </lineage>
</organism>
<dbReference type="InterPro" id="IPR015943">
    <property type="entry name" value="WD40/YVTN_repeat-like_dom_sf"/>
</dbReference>
<dbReference type="OrthoDB" id="310550at2"/>
<dbReference type="RefSeq" id="WP_074645638.1">
    <property type="nucleotide sequence ID" value="NZ_FOFU01000014.1"/>
</dbReference>